<dbReference type="EMBL" id="JAAIUW010000010">
    <property type="protein sequence ID" value="KAF7811963.1"/>
    <property type="molecule type" value="Genomic_DNA"/>
</dbReference>
<organism evidence="2 3">
    <name type="scientific">Senna tora</name>
    <dbReference type="NCBI Taxonomy" id="362788"/>
    <lineage>
        <taxon>Eukaryota</taxon>
        <taxon>Viridiplantae</taxon>
        <taxon>Streptophyta</taxon>
        <taxon>Embryophyta</taxon>
        <taxon>Tracheophyta</taxon>
        <taxon>Spermatophyta</taxon>
        <taxon>Magnoliopsida</taxon>
        <taxon>eudicotyledons</taxon>
        <taxon>Gunneridae</taxon>
        <taxon>Pentapetalae</taxon>
        <taxon>rosids</taxon>
        <taxon>fabids</taxon>
        <taxon>Fabales</taxon>
        <taxon>Fabaceae</taxon>
        <taxon>Caesalpinioideae</taxon>
        <taxon>Cassia clade</taxon>
        <taxon>Senna</taxon>
    </lineage>
</organism>
<proteinExistence type="predicted"/>
<evidence type="ECO:0000313" key="2">
    <source>
        <dbReference type="EMBL" id="KAF7811963.1"/>
    </source>
</evidence>
<comment type="caution">
    <text evidence="2">The sequence shown here is derived from an EMBL/GenBank/DDBJ whole genome shotgun (WGS) entry which is preliminary data.</text>
</comment>
<dbReference type="Proteomes" id="UP000634136">
    <property type="component" value="Unassembled WGS sequence"/>
</dbReference>
<evidence type="ECO:0000256" key="1">
    <source>
        <dbReference type="SAM" id="MobiDB-lite"/>
    </source>
</evidence>
<feature type="region of interest" description="Disordered" evidence="1">
    <location>
        <begin position="1"/>
        <end position="22"/>
    </location>
</feature>
<keyword evidence="3" id="KW-1185">Reference proteome</keyword>
<protein>
    <submittedName>
        <fullName evidence="2">Uncharacterized protein</fullName>
    </submittedName>
</protein>
<accession>A0A834SYD9</accession>
<sequence>MEGDEKAPMTKEKWKVEELAEK</sequence>
<name>A0A834SYD9_9FABA</name>
<gene>
    <name evidence="2" type="ORF">G2W53_032939</name>
</gene>
<evidence type="ECO:0000313" key="3">
    <source>
        <dbReference type="Proteomes" id="UP000634136"/>
    </source>
</evidence>
<dbReference type="AlphaFoldDB" id="A0A834SYD9"/>
<reference evidence="2" key="1">
    <citation type="submission" date="2020-09" db="EMBL/GenBank/DDBJ databases">
        <title>Genome-Enabled Discovery of Anthraquinone Biosynthesis in Senna tora.</title>
        <authorList>
            <person name="Kang S.-H."/>
            <person name="Pandey R.P."/>
            <person name="Lee C.-M."/>
            <person name="Sim J.-S."/>
            <person name="Jeong J.-T."/>
            <person name="Choi B.-S."/>
            <person name="Jung M."/>
            <person name="Ginzburg D."/>
            <person name="Zhao K."/>
            <person name="Won S.Y."/>
            <person name="Oh T.-J."/>
            <person name="Yu Y."/>
            <person name="Kim N.-H."/>
            <person name="Lee O.R."/>
            <person name="Lee T.-H."/>
            <person name="Bashyal P."/>
            <person name="Kim T.-S."/>
            <person name="Lee W.-H."/>
            <person name="Kawkins C."/>
            <person name="Kim C.-K."/>
            <person name="Kim J.S."/>
            <person name="Ahn B.O."/>
            <person name="Rhee S.Y."/>
            <person name="Sohng J.K."/>
        </authorList>
    </citation>
    <scope>NUCLEOTIDE SEQUENCE</scope>
    <source>
        <tissue evidence="2">Leaf</tissue>
    </source>
</reference>